<feature type="region of interest" description="Disordered" evidence="8">
    <location>
        <begin position="1604"/>
        <end position="1631"/>
    </location>
</feature>
<organism evidence="10 11">
    <name type="scientific">Cyclostephanos tholiformis</name>
    <dbReference type="NCBI Taxonomy" id="382380"/>
    <lineage>
        <taxon>Eukaryota</taxon>
        <taxon>Sar</taxon>
        <taxon>Stramenopiles</taxon>
        <taxon>Ochrophyta</taxon>
        <taxon>Bacillariophyta</taxon>
        <taxon>Coscinodiscophyceae</taxon>
        <taxon>Thalassiosirophycidae</taxon>
        <taxon>Stephanodiscales</taxon>
        <taxon>Stephanodiscaceae</taxon>
        <taxon>Cyclostephanos</taxon>
    </lineage>
</organism>
<feature type="region of interest" description="Disordered" evidence="8">
    <location>
        <begin position="342"/>
        <end position="364"/>
    </location>
</feature>
<comment type="subcellular location">
    <subcellularLocation>
        <location evidence="1">Nucleus</location>
    </subcellularLocation>
</comment>
<dbReference type="InterPro" id="IPR011011">
    <property type="entry name" value="Znf_FYVE_PHD"/>
</dbReference>
<feature type="compositionally biased region" description="Basic and acidic residues" evidence="8">
    <location>
        <begin position="274"/>
        <end position="290"/>
    </location>
</feature>
<feature type="compositionally biased region" description="Polar residues" evidence="8">
    <location>
        <begin position="1604"/>
        <end position="1614"/>
    </location>
</feature>
<feature type="region of interest" description="Disordered" evidence="8">
    <location>
        <begin position="274"/>
        <end position="307"/>
    </location>
</feature>
<evidence type="ECO:0000313" key="10">
    <source>
        <dbReference type="EMBL" id="KAL3823688.1"/>
    </source>
</evidence>
<dbReference type="SMART" id="SM00249">
    <property type="entry name" value="PHD"/>
    <property type="match status" value="2"/>
</dbReference>
<feature type="region of interest" description="Disordered" evidence="8">
    <location>
        <begin position="2244"/>
        <end position="2270"/>
    </location>
</feature>
<feature type="compositionally biased region" description="Basic and acidic residues" evidence="8">
    <location>
        <begin position="19"/>
        <end position="32"/>
    </location>
</feature>
<evidence type="ECO:0000256" key="5">
    <source>
        <dbReference type="ARBA" id="ARBA00023242"/>
    </source>
</evidence>
<dbReference type="CDD" id="cd15560">
    <property type="entry name" value="PHD2_3_BPTF"/>
    <property type="match status" value="1"/>
</dbReference>
<evidence type="ECO:0000256" key="2">
    <source>
        <dbReference type="ARBA" id="ARBA00022723"/>
    </source>
</evidence>
<gene>
    <name evidence="10" type="ORF">ACHAXA_007259</name>
</gene>
<evidence type="ECO:0000256" key="8">
    <source>
        <dbReference type="SAM" id="MobiDB-lite"/>
    </source>
</evidence>
<dbReference type="Pfam" id="PF08429">
    <property type="entry name" value="PLU-1"/>
    <property type="match status" value="2"/>
</dbReference>
<feature type="domain" description="PHD-type" evidence="9">
    <location>
        <begin position="1849"/>
        <end position="1899"/>
    </location>
</feature>
<dbReference type="GO" id="GO:0008270">
    <property type="term" value="F:zinc ion binding"/>
    <property type="evidence" value="ECO:0007669"/>
    <property type="project" value="UniProtKB-KW"/>
</dbReference>
<dbReference type="PROSITE" id="PS01359">
    <property type="entry name" value="ZF_PHD_1"/>
    <property type="match status" value="1"/>
</dbReference>
<dbReference type="PROSITE" id="PS50016">
    <property type="entry name" value="ZF_PHD_2"/>
    <property type="match status" value="2"/>
</dbReference>
<dbReference type="Proteomes" id="UP001530377">
    <property type="component" value="Unassembled WGS sequence"/>
</dbReference>
<feature type="compositionally biased region" description="Polar residues" evidence="8">
    <location>
        <begin position="2249"/>
        <end position="2270"/>
    </location>
</feature>
<keyword evidence="2" id="KW-0479">Metal-binding</keyword>
<evidence type="ECO:0000256" key="1">
    <source>
        <dbReference type="ARBA" id="ARBA00004123"/>
    </source>
</evidence>
<dbReference type="SUPFAM" id="SSF57903">
    <property type="entry name" value="FYVE/PHD zinc finger"/>
    <property type="match status" value="2"/>
</dbReference>
<name>A0ABD3SGS1_9STRA</name>
<feature type="region of interest" description="Disordered" evidence="8">
    <location>
        <begin position="1"/>
        <end position="67"/>
    </location>
</feature>
<feature type="compositionally biased region" description="Polar residues" evidence="8">
    <location>
        <begin position="1621"/>
        <end position="1631"/>
    </location>
</feature>
<dbReference type="InterPro" id="IPR019787">
    <property type="entry name" value="Znf_PHD-finger"/>
</dbReference>
<dbReference type="Gene3D" id="2.60.120.650">
    <property type="entry name" value="Cupin"/>
    <property type="match status" value="1"/>
</dbReference>
<keyword evidence="5" id="KW-0539">Nucleus</keyword>
<reference evidence="10 11" key="1">
    <citation type="submission" date="2024-10" db="EMBL/GenBank/DDBJ databases">
        <title>Updated reference genomes for cyclostephanoid diatoms.</title>
        <authorList>
            <person name="Roberts W.R."/>
            <person name="Alverson A.J."/>
        </authorList>
    </citation>
    <scope>NUCLEOTIDE SEQUENCE [LARGE SCALE GENOMIC DNA]</scope>
    <source>
        <strain evidence="10 11">AJA228-03</strain>
    </source>
</reference>
<dbReference type="EMBL" id="JALLPB020000031">
    <property type="protein sequence ID" value="KAL3823688.1"/>
    <property type="molecule type" value="Genomic_DNA"/>
</dbReference>
<comment type="caution">
    <text evidence="10">The sequence shown here is derived from an EMBL/GenBank/DDBJ whole genome shotgun (WGS) entry which is preliminary data.</text>
</comment>
<feature type="compositionally biased region" description="Polar residues" evidence="8">
    <location>
        <begin position="342"/>
        <end position="354"/>
    </location>
</feature>
<evidence type="ECO:0000313" key="11">
    <source>
        <dbReference type="Proteomes" id="UP001530377"/>
    </source>
</evidence>
<evidence type="ECO:0000256" key="4">
    <source>
        <dbReference type="ARBA" id="ARBA00022833"/>
    </source>
</evidence>
<accession>A0ABD3SGS1</accession>
<dbReference type="InterPro" id="IPR037869">
    <property type="entry name" value="Spp1/CFP1"/>
</dbReference>
<feature type="compositionally biased region" description="Gly residues" evidence="8">
    <location>
        <begin position="137"/>
        <end position="158"/>
    </location>
</feature>
<dbReference type="Gene3D" id="3.30.40.10">
    <property type="entry name" value="Zinc/RING finger domain, C3HC4 (zinc finger)"/>
    <property type="match status" value="1"/>
</dbReference>
<keyword evidence="11" id="KW-1185">Reference proteome</keyword>
<feature type="region of interest" description="Disordered" evidence="8">
    <location>
        <begin position="80"/>
        <end position="167"/>
    </location>
</feature>
<keyword evidence="3 6" id="KW-0863">Zinc-finger</keyword>
<dbReference type="GO" id="GO:0005634">
    <property type="term" value="C:nucleus"/>
    <property type="evidence" value="ECO:0007669"/>
    <property type="project" value="UniProtKB-SubCell"/>
</dbReference>
<dbReference type="Pfam" id="PF00628">
    <property type="entry name" value="PHD"/>
    <property type="match status" value="2"/>
</dbReference>
<evidence type="ECO:0000256" key="7">
    <source>
        <dbReference type="SAM" id="Coils"/>
    </source>
</evidence>
<dbReference type="InterPro" id="IPR019786">
    <property type="entry name" value="Zinc_finger_PHD-type_CS"/>
</dbReference>
<dbReference type="InterPro" id="IPR001965">
    <property type="entry name" value="Znf_PHD"/>
</dbReference>
<dbReference type="PANTHER" id="PTHR46174">
    <property type="entry name" value="CXXC-TYPE ZINC FINGER PROTEIN 1"/>
    <property type="match status" value="1"/>
</dbReference>
<feature type="coiled-coil region" evidence="7">
    <location>
        <begin position="1565"/>
        <end position="1599"/>
    </location>
</feature>
<proteinExistence type="predicted"/>
<evidence type="ECO:0000256" key="3">
    <source>
        <dbReference type="ARBA" id="ARBA00022771"/>
    </source>
</evidence>
<protein>
    <recommendedName>
        <fullName evidence="9">PHD-type domain-containing protein</fullName>
    </recommendedName>
</protein>
<sequence length="2270" mass="249893">MSDRSHMSSSGYRRGGGGGERKNDDPGDHDPRGASSLGDPTSSENNSGGGGDRMGFPSRQGHFAKYTKPKVGPAFQCAVPKFVPVPPSRDLAGSGGGGSEAGDDSDASSSGSSTSASKHGTRGRGGGRGSRSNNGARGVGRGSGRGRVGNNVGEGGGIAASSEVKSSGETSAVDIANAAAEHLQDTYGARSIPRGGLCVHKPHRGRNEMSFRDPERLHNDGTAERLHLQLTTTTTAMDEHEEFLTFTRNVFLQTPRPQSKISIDDIWDDATAKKYKVEAPPETERSDRGATKPRGNKRKAAAASLTNDVAVDNDELLSSAPSTPKKSMQMGEIAAGVNVSQKTFSTQDGQSVNETDGKLPHDSGASTKLLPLCGLEDDEQALSYLHTNCHSDPHIAKLSIMVNLDRGYGVQRRRQLRKKRKEDNKAYPDATAFTSESWRWRVHQARPTMLGDYRSSRDSTYHYFDPAPIAIDNLLRGSHPWRLCQIGEGSDVPSADEETSSRPRSCSITWSVIEIEKAKQIWRSIYAYTTTVLAKMEEAGDNNSKPPLRDLLELVGKAHALPTPEETFGRRDPSSRQMSENLNSIINAIERGRDCVARILKSLMDDGEGIEIVVLRKLIDEIERSCPVGLTELDTVKRQVHEAAFWEEKLENNIDQASADSNDSDGENVITEKKLTLVQVERLVSKGQNLTLRPRSLVRLQSRVEEAHILQRRIIVWNEARNQENPQNMKFVSTLIKQANKIDLAFPELLTLTGVHKKAEEWIDRASIAVRTTISFEELESLVATGESLPLNVSDVLEKLQNRLKLAKDWMMRVEEIVPKSDEYLIWLRRFRHSLEDSDKNAHLLSLLSEASRIPVTMECSKLLQIEIDARHWTMKARPWIPENIGTHGEIFAPQKRGKIDDVEECLDRASSIRDRLWFGEKEKSEWVLDGESELTQMVEMAVSWFDKYDDILSNDSRRNGKLCLPMSKLRAIVDEINRIPLNLGNQATKICKMFSQADEWMMKHYSLLIRCDIESSYTPADAELMIVDTNKTLKIEELIAAVADADSDLSVDLDEVVKMREILVKTQDWIDQVNAIATKNDPRKKGKQVKYTMKDISDLIETSLSMIVDVTDELEHLKLEQSIMVSWRLQAQQTIREIITEFKNFRKERDACSYVIEPKNVASDTSPVASVAPPAEDLTQLVHQTVPGSMTTRHIDLRRGTSINSCSSGSVTPAYAENGNKHLFSLVSSYVRSVKSINILTPEGEVAEELNEVVAWLTKSFRLMTNPSDIYDKKNHSKLDKTIESGKMLVDFKNLVALEIPEDIKLVEELRQSWAAAVKDDIGRLLNLQIQRDKFVEWCEKAAEVLSSTDKKVSLDDLRELEKQSAGFPSSCEIVLRVKERTNDATSWVASVADIIKTGKKVSWEEAKVMTDAGERLNISCPEFKTLRAALRATRGWLLRVKKCGLTNGHAQVAVSTVTELINEHNNFFVTAMDELSELKNVMCGYCVCRQPYEGFMIGCDGCEEWYHGACVGITEEQALKFDKYVCVRCSTLRVYKENAITVAEKLRKWTSAKGLAMSRSADSQRYGRKVRSAERDIEKAKADLEKYERDFISIQGALGNVPSQNNGESATFCSHPEAQDSSQNASAQNGKLMKSFKALQDKIEKARAIIISCEKRMEGYKVELVDRKNLESREDALAIHLKKWCIMVKQEVFAPLTTELAELSRPRNGSTSPPMDKAMSYAEALGIANLPDIDAVHNSFKIFSWCLHALEVLMRKPRVEEIRSLLSHSDSGYFKLPEAKCVRMLRSMASRAQIWQSRAKKALTPVPGEKKPYDVASLQEILLAAKQIPLTMPEEARLWNTVEDQGSRHCICGGPSDGSFMLGCDSCDRWFHGSCMKIDKTTGDALSNWNCPQCSKSVPAKADDVNDKSVIPNGDQKHHAQENFAKPVFAQQPLLDISPHAPNPMTLWPPLGLRGSKESVEALGQVGESDNEDFVGPIQPSESDYSQLYVPSSVASSSILSFSQTPMCQLVASAANSSSSSVFCQPVSSSAGMAPLSQNQGGISHYIQKTVPTNTFAVSSLLPSQSAKTTHPPTAFPRPSLAPATAFSAAKPGNQMMTNPLNSTKINNPATALTLLSPAPASTNQTMTNPLNSTMTNPLNSTKTNYPATSLTQLSLAPASTNQTVTNPLNSTKTNYPAALKQFSLAPAPTFASSSTALHAARPGNLATTNSLNTMGLNGAELSVAVANLDAFVLAAGDSPGFGGAPSTATQGNIVKSAPSKSDQPSVL</sequence>
<dbReference type="InterPro" id="IPR013637">
    <property type="entry name" value="Lys_sp_deMease-like_dom"/>
</dbReference>
<evidence type="ECO:0000259" key="9">
    <source>
        <dbReference type="PROSITE" id="PS50016"/>
    </source>
</evidence>
<dbReference type="InterPro" id="IPR013083">
    <property type="entry name" value="Znf_RING/FYVE/PHD"/>
</dbReference>
<keyword evidence="4" id="KW-0862">Zinc</keyword>
<feature type="compositionally biased region" description="Low complexity" evidence="8">
    <location>
        <begin position="107"/>
        <end position="117"/>
    </location>
</feature>
<dbReference type="PANTHER" id="PTHR46174:SF1">
    <property type="entry name" value="CXXC-TYPE ZINC FINGER PROTEIN 1"/>
    <property type="match status" value="1"/>
</dbReference>
<feature type="domain" description="PHD-type" evidence="9">
    <location>
        <begin position="1482"/>
        <end position="1534"/>
    </location>
</feature>
<keyword evidence="7" id="KW-0175">Coiled coil</keyword>
<evidence type="ECO:0000256" key="6">
    <source>
        <dbReference type="PROSITE-ProRule" id="PRU00146"/>
    </source>
</evidence>